<comment type="caution">
    <text evidence="9">The sequence shown here is derived from an EMBL/GenBank/DDBJ whole genome shotgun (WGS) entry which is preliminary data.</text>
</comment>
<dbReference type="SMART" id="SM00906">
    <property type="entry name" value="Fungal_trans"/>
    <property type="match status" value="1"/>
</dbReference>
<dbReference type="Pfam" id="PF00172">
    <property type="entry name" value="Zn_clus"/>
    <property type="match status" value="1"/>
</dbReference>
<keyword evidence="3" id="KW-0805">Transcription regulation</keyword>
<dbReference type="Pfam" id="PF04082">
    <property type="entry name" value="Fungal_trans"/>
    <property type="match status" value="1"/>
</dbReference>
<dbReference type="PROSITE" id="PS50048">
    <property type="entry name" value="ZN2_CY6_FUNGAL_2"/>
    <property type="match status" value="1"/>
</dbReference>
<evidence type="ECO:0000256" key="2">
    <source>
        <dbReference type="ARBA" id="ARBA00022833"/>
    </source>
</evidence>
<dbReference type="PANTHER" id="PTHR31944:SF129">
    <property type="entry name" value="ASPYRIDONES CLUSTER REGULATOR APDR-RELATED"/>
    <property type="match status" value="1"/>
</dbReference>
<evidence type="ECO:0000256" key="6">
    <source>
        <dbReference type="ARBA" id="ARBA00023242"/>
    </source>
</evidence>
<evidence type="ECO:0000256" key="4">
    <source>
        <dbReference type="ARBA" id="ARBA00023125"/>
    </source>
</evidence>
<dbReference type="EMBL" id="CAJVPD010000030">
    <property type="protein sequence ID" value="CAG8250370.1"/>
    <property type="molecule type" value="Genomic_DNA"/>
</dbReference>
<keyword evidence="5" id="KW-0804">Transcription</keyword>
<dbReference type="InterPro" id="IPR036864">
    <property type="entry name" value="Zn2-C6_fun-type_DNA-bd_sf"/>
</dbReference>
<dbReference type="GO" id="GO:0008270">
    <property type="term" value="F:zinc ion binding"/>
    <property type="evidence" value="ECO:0007669"/>
    <property type="project" value="InterPro"/>
</dbReference>
<dbReference type="GO" id="GO:0001228">
    <property type="term" value="F:DNA-binding transcription activator activity, RNA polymerase II-specific"/>
    <property type="evidence" value="ECO:0007669"/>
    <property type="project" value="TreeGrafter"/>
</dbReference>
<keyword evidence="6" id="KW-0539">Nucleus</keyword>
<feature type="domain" description="Zn(2)-C6 fungal-type" evidence="8">
    <location>
        <begin position="7"/>
        <end position="36"/>
    </location>
</feature>
<protein>
    <recommendedName>
        <fullName evidence="8">Zn(2)-C6 fungal-type domain-containing protein</fullName>
    </recommendedName>
</protein>
<dbReference type="GO" id="GO:0000978">
    <property type="term" value="F:RNA polymerase II cis-regulatory region sequence-specific DNA binding"/>
    <property type="evidence" value="ECO:0007669"/>
    <property type="project" value="TreeGrafter"/>
</dbReference>
<evidence type="ECO:0000313" key="10">
    <source>
        <dbReference type="Proteomes" id="UP001152592"/>
    </source>
</evidence>
<dbReference type="InterPro" id="IPR051430">
    <property type="entry name" value="Fungal_TF_Env_Response"/>
</dbReference>
<feature type="region of interest" description="Disordered" evidence="7">
    <location>
        <begin position="87"/>
        <end position="120"/>
    </location>
</feature>
<dbReference type="Proteomes" id="UP001152592">
    <property type="component" value="Unassembled WGS sequence"/>
</dbReference>
<sequence length="702" mass="78254">MRTIARSCTECRRRKIKCDRKDPCTHCVATQLRCIYKGYRDYPASPSYNTETVSEIRNPEHSSSRLAQRMMGKSPLAQDWQPSLTPAIRSPGPTATGTQIDFNSSNLNERNPSCHTNTPSQNFADLLSRVEALEKSSLQKPAGSLSETNRSCLQRPSHIESSEWIFSKTRIMRWSLWMGTAKEVGDLLRRSKDIARRFKAWRPSRSSMNPQIDLVTPPRDQADIMANLYLGSFESTHRVLHIPSFWAEYETFWDNPASASIELRLKILLVIGIGSSIHPDGTDIGFRHTVHRWVYAAQAWLSGPLEKDRLGISALQIDCLTIIARQIFSIGADLVWTSMGTLVHKAMQINLHRDPKHLSGMSVLQAEVRRRLWATIVEMTVQAALDSAVPPNLPESDTMPPANIDDEEIGNSPSDCPSHPMSTYTATSVQLLLLESFPTRLRILQILTSLSPKISYLDVIALSSELMNALAAYQKFFKEAANSDLIPLKQNILDYLVRRFMIPLHCPFMNKARTIPLLSSSTKFSLDAAMTLLSPEPDAKTSRLMAIGGGIFREGIWCAMTVVSIELLAQVESQRLDGTLHRNHSYIEMLKKAVHELLTFSAERIRQGETNIKGHMFISMIIAQVEAKQSGADCELSIARGAKDSLDFCHSLLLKLADSASLVHSSDSAVAGVNVDGGDTEFLSGFDLDLDWDFLLPDSGLS</sequence>
<dbReference type="SUPFAM" id="SSF57701">
    <property type="entry name" value="Zn2/Cys6 DNA-binding domain"/>
    <property type="match status" value="1"/>
</dbReference>
<dbReference type="CDD" id="cd00067">
    <property type="entry name" value="GAL4"/>
    <property type="match status" value="1"/>
</dbReference>
<keyword evidence="1" id="KW-0479">Metal-binding</keyword>
<feature type="compositionally biased region" description="Polar residues" evidence="7">
    <location>
        <begin position="93"/>
        <end position="120"/>
    </location>
</feature>
<name>A0A9W4IB71_9EURO</name>
<evidence type="ECO:0000256" key="5">
    <source>
        <dbReference type="ARBA" id="ARBA00023163"/>
    </source>
</evidence>
<reference evidence="9" key="1">
    <citation type="submission" date="2021-07" db="EMBL/GenBank/DDBJ databases">
        <authorList>
            <person name="Branca A.L. A."/>
        </authorList>
    </citation>
    <scope>NUCLEOTIDE SEQUENCE</scope>
</reference>
<evidence type="ECO:0000313" key="9">
    <source>
        <dbReference type="EMBL" id="CAG8250370.1"/>
    </source>
</evidence>
<gene>
    <name evidence="9" type="ORF">PSALAMII_LOCUS708</name>
</gene>
<dbReference type="OrthoDB" id="20105at2759"/>
<dbReference type="GO" id="GO:0006351">
    <property type="term" value="P:DNA-templated transcription"/>
    <property type="evidence" value="ECO:0007669"/>
    <property type="project" value="InterPro"/>
</dbReference>
<evidence type="ECO:0000256" key="7">
    <source>
        <dbReference type="SAM" id="MobiDB-lite"/>
    </source>
</evidence>
<evidence type="ECO:0000256" key="3">
    <source>
        <dbReference type="ARBA" id="ARBA00023015"/>
    </source>
</evidence>
<dbReference type="SMART" id="SM00066">
    <property type="entry name" value="GAL4"/>
    <property type="match status" value="1"/>
</dbReference>
<dbReference type="PANTHER" id="PTHR31944">
    <property type="entry name" value="HEME-RESPONSIVE ZINC FINGER TRANSCRIPTION FACTOR HAP1"/>
    <property type="match status" value="1"/>
</dbReference>
<evidence type="ECO:0000259" key="8">
    <source>
        <dbReference type="PROSITE" id="PS50048"/>
    </source>
</evidence>
<dbReference type="Gene3D" id="4.10.240.10">
    <property type="entry name" value="Zn(2)-C6 fungal-type DNA-binding domain"/>
    <property type="match status" value="1"/>
</dbReference>
<dbReference type="AlphaFoldDB" id="A0A9W4IB71"/>
<proteinExistence type="predicted"/>
<evidence type="ECO:0000256" key="1">
    <source>
        <dbReference type="ARBA" id="ARBA00022723"/>
    </source>
</evidence>
<accession>A0A9W4IB71</accession>
<dbReference type="PROSITE" id="PS00463">
    <property type="entry name" value="ZN2_CY6_FUNGAL_1"/>
    <property type="match status" value="1"/>
</dbReference>
<organism evidence="9 10">
    <name type="scientific">Penicillium salamii</name>
    <dbReference type="NCBI Taxonomy" id="1612424"/>
    <lineage>
        <taxon>Eukaryota</taxon>
        <taxon>Fungi</taxon>
        <taxon>Dikarya</taxon>
        <taxon>Ascomycota</taxon>
        <taxon>Pezizomycotina</taxon>
        <taxon>Eurotiomycetes</taxon>
        <taxon>Eurotiomycetidae</taxon>
        <taxon>Eurotiales</taxon>
        <taxon>Aspergillaceae</taxon>
        <taxon>Penicillium</taxon>
    </lineage>
</organism>
<dbReference type="CDD" id="cd12148">
    <property type="entry name" value="fungal_TF_MHR"/>
    <property type="match status" value="1"/>
</dbReference>
<dbReference type="InterPro" id="IPR001138">
    <property type="entry name" value="Zn2Cys6_DnaBD"/>
</dbReference>
<dbReference type="InterPro" id="IPR007219">
    <property type="entry name" value="XnlR_reg_dom"/>
</dbReference>
<dbReference type="GO" id="GO:0005634">
    <property type="term" value="C:nucleus"/>
    <property type="evidence" value="ECO:0007669"/>
    <property type="project" value="TreeGrafter"/>
</dbReference>
<keyword evidence="2" id="KW-0862">Zinc</keyword>
<keyword evidence="4" id="KW-0238">DNA-binding</keyword>